<accession>A0ABD0R5X1</accession>
<feature type="non-terminal residue" evidence="2">
    <location>
        <position position="74"/>
    </location>
</feature>
<keyword evidence="3" id="KW-1185">Reference proteome</keyword>
<feature type="compositionally biased region" description="Basic and acidic residues" evidence="1">
    <location>
        <begin position="1"/>
        <end position="18"/>
    </location>
</feature>
<proteinExistence type="predicted"/>
<dbReference type="Proteomes" id="UP001529510">
    <property type="component" value="Unassembled WGS sequence"/>
</dbReference>
<organism evidence="2 3">
    <name type="scientific">Cirrhinus mrigala</name>
    <name type="common">Mrigala</name>
    <dbReference type="NCBI Taxonomy" id="683832"/>
    <lineage>
        <taxon>Eukaryota</taxon>
        <taxon>Metazoa</taxon>
        <taxon>Chordata</taxon>
        <taxon>Craniata</taxon>
        <taxon>Vertebrata</taxon>
        <taxon>Euteleostomi</taxon>
        <taxon>Actinopterygii</taxon>
        <taxon>Neopterygii</taxon>
        <taxon>Teleostei</taxon>
        <taxon>Ostariophysi</taxon>
        <taxon>Cypriniformes</taxon>
        <taxon>Cyprinidae</taxon>
        <taxon>Labeoninae</taxon>
        <taxon>Labeonini</taxon>
        <taxon>Cirrhinus</taxon>
    </lineage>
</organism>
<sequence>IKDEALKTDSESSDEKDPNPWIGVVPVQMEEGTVSSNSNQESFAASVVNKMKRALVLGASALIILALNQNTVRE</sequence>
<protein>
    <submittedName>
        <fullName evidence="2">Uncharacterized protein</fullName>
    </submittedName>
</protein>
<dbReference type="Gene3D" id="3.50.30.30">
    <property type="match status" value="1"/>
</dbReference>
<dbReference type="EMBL" id="JAMKFB020000005">
    <property type="protein sequence ID" value="KAL0193877.1"/>
    <property type="molecule type" value="Genomic_DNA"/>
</dbReference>
<evidence type="ECO:0000313" key="3">
    <source>
        <dbReference type="Proteomes" id="UP001529510"/>
    </source>
</evidence>
<name>A0ABD0R5X1_CIRMR</name>
<gene>
    <name evidence="2" type="ORF">M9458_012173</name>
</gene>
<feature type="non-terminal residue" evidence="2">
    <location>
        <position position="1"/>
    </location>
</feature>
<evidence type="ECO:0000256" key="1">
    <source>
        <dbReference type="SAM" id="MobiDB-lite"/>
    </source>
</evidence>
<feature type="region of interest" description="Disordered" evidence="1">
    <location>
        <begin position="1"/>
        <end position="21"/>
    </location>
</feature>
<evidence type="ECO:0000313" key="2">
    <source>
        <dbReference type="EMBL" id="KAL0193877.1"/>
    </source>
</evidence>
<reference evidence="2 3" key="1">
    <citation type="submission" date="2024-05" db="EMBL/GenBank/DDBJ databases">
        <title>Genome sequencing and assembly of Indian major carp, Cirrhinus mrigala (Hamilton, 1822).</title>
        <authorList>
            <person name="Mohindra V."/>
            <person name="Chowdhury L.M."/>
            <person name="Lal K."/>
            <person name="Jena J.K."/>
        </authorList>
    </citation>
    <scope>NUCLEOTIDE SEQUENCE [LARGE SCALE GENOMIC DNA]</scope>
    <source>
        <strain evidence="2">CM1030</strain>
        <tissue evidence="2">Blood</tissue>
    </source>
</reference>
<dbReference type="AlphaFoldDB" id="A0ABD0R5X1"/>
<comment type="caution">
    <text evidence="2">The sequence shown here is derived from an EMBL/GenBank/DDBJ whole genome shotgun (WGS) entry which is preliminary data.</text>
</comment>